<organism evidence="1 2">
    <name type="scientific">Araneus ventricosus</name>
    <name type="common">Orbweaver spider</name>
    <name type="synonym">Epeira ventricosa</name>
    <dbReference type="NCBI Taxonomy" id="182803"/>
    <lineage>
        <taxon>Eukaryota</taxon>
        <taxon>Metazoa</taxon>
        <taxon>Ecdysozoa</taxon>
        <taxon>Arthropoda</taxon>
        <taxon>Chelicerata</taxon>
        <taxon>Arachnida</taxon>
        <taxon>Araneae</taxon>
        <taxon>Araneomorphae</taxon>
        <taxon>Entelegynae</taxon>
        <taxon>Araneoidea</taxon>
        <taxon>Araneidae</taxon>
        <taxon>Araneus</taxon>
    </lineage>
</organism>
<comment type="caution">
    <text evidence="1">The sequence shown here is derived from an EMBL/GenBank/DDBJ whole genome shotgun (WGS) entry which is preliminary data.</text>
</comment>
<protein>
    <submittedName>
        <fullName evidence="1">Uncharacterized protein</fullName>
    </submittedName>
</protein>
<proteinExistence type="predicted"/>
<reference evidence="1 2" key="1">
    <citation type="journal article" date="2019" name="Sci. Rep.">
        <title>Orb-weaving spider Araneus ventricosus genome elucidates the spidroin gene catalogue.</title>
        <authorList>
            <person name="Kono N."/>
            <person name="Nakamura H."/>
            <person name="Ohtoshi R."/>
            <person name="Moran D.A.P."/>
            <person name="Shinohara A."/>
            <person name="Yoshida Y."/>
            <person name="Fujiwara M."/>
            <person name="Mori M."/>
            <person name="Tomita M."/>
            <person name="Arakawa K."/>
        </authorList>
    </citation>
    <scope>NUCLEOTIDE SEQUENCE [LARGE SCALE GENOMIC DNA]</scope>
</reference>
<keyword evidence="2" id="KW-1185">Reference proteome</keyword>
<evidence type="ECO:0000313" key="1">
    <source>
        <dbReference type="EMBL" id="GBL81650.1"/>
    </source>
</evidence>
<accession>A0A4Y2API3</accession>
<sequence>MYLVHVSYVPLNNSPHSTLDQSYSFTHRCPINFKSVSLFPSDTPQPLLESTIFHCSGAEKVDFLSAARFPSSAARWLFRSHSRKIGFLKIAPLNL</sequence>
<dbReference type="Proteomes" id="UP000499080">
    <property type="component" value="Unassembled WGS sequence"/>
</dbReference>
<dbReference type="AlphaFoldDB" id="A0A4Y2API3"/>
<name>A0A4Y2API3_ARAVE</name>
<evidence type="ECO:0000313" key="2">
    <source>
        <dbReference type="Proteomes" id="UP000499080"/>
    </source>
</evidence>
<dbReference type="EMBL" id="BGPR01000026">
    <property type="protein sequence ID" value="GBL81650.1"/>
    <property type="molecule type" value="Genomic_DNA"/>
</dbReference>
<gene>
    <name evidence="1" type="ORF">AVEN_93437_1</name>
</gene>